<evidence type="ECO:0000259" key="9">
    <source>
        <dbReference type="Pfam" id="PF22692"/>
    </source>
</evidence>
<dbReference type="GO" id="GO:0030694">
    <property type="term" value="C:bacterial-type flagellum basal body, rod"/>
    <property type="evidence" value="ECO:0007669"/>
    <property type="project" value="UniProtKB-UniRule"/>
</dbReference>
<evidence type="ECO:0000259" key="8">
    <source>
        <dbReference type="Pfam" id="PF06429"/>
    </source>
</evidence>
<dbReference type="GO" id="GO:0071978">
    <property type="term" value="P:bacterial-type flagellum-dependent swarming motility"/>
    <property type="evidence" value="ECO:0007669"/>
    <property type="project" value="TreeGrafter"/>
</dbReference>
<comment type="subcellular location">
    <subcellularLocation>
        <location evidence="1 6">Bacterial flagellum basal body</location>
    </subcellularLocation>
</comment>
<dbReference type="Pfam" id="PF00460">
    <property type="entry name" value="Flg_bb_rod"/>
    <property type="match status" value="1"/>
</dbReference>
<protein>
    <recommendedName>
        <fullName evidence="5 6">Flagellar basal-body rod protein FlgF</fullName>
    </recommendedName>
</protein>
<dbReference type="Pfam" id="PF22692">
    <property type="entry name" value="LlgE_F_G_D1"/>
    <property type="match status" value="1"/>
</dbReference>
<dbReference type="EMBL" id="JACHEK010000005">
    <property type="protein sequence ID" value="MBB6145019.1"/>
    <property type="molecule type" value="Genomic_DNA"/>
</dbReference>
<dbReference type="InterPro" id="IPR010930">
    <property type="entry name" value="Flg_bb/hook_C_dom"/>
</dbReference>
<dbReference type="Proteomes" id="UP000538666">
    <property type="component" value="Unassembled WGS sequence"/>
</dbReference>
<evidence type="ECO:0000256" key="3">
    <source>
        <dbReference type="ARBA" id="ARBA00023143"/>
    </source>
</evidence>
<dbReference type="PROSITE" id="PS00588">
    <property type="entry name" value="FLAGELLA_BB_ROD"/>
    <property type="match status" value="1"/>
</dbReference>
<dbReference type="InterPro" id="IPR001444">
    <property type="entry name" value="Flag_bb_rod_N"/>
</dbReference>
<dbReference type="InterPro" id="IPR053967">
    <property type="entry name" value="LlgE_F_G-like_D1"/>
</dbReference>
<sequence>MDSGYYAACTGLVSRMQALDTIANNLANASTAGYRAEKNIFSSVLASANGAPSSLLNQAINNYGVLGGTTLDFSQGALQKTGNDLDMALEGSGFFVVQTANGPMYTRNGSFQVSSKRQLITSTGDAVMGEKGVITLPPGPVSISSDGTISQNGAILGKVKVVDFTAGTDVTSAGSNYYAAPATSVIAATNTEVRQGAVESSNVNPVSGMVELITAQRQAEMMQRALSMFNSEIDKTATQDLPKIG</sequence>
<dbReference type="OrthoDB" id="9804559at2"/>
<gene>
    <name evidence="10" type="ORF">HNQ77_002975</name>
</gene>
<dbReference type="NCBIfam" id="TIGR02490">
    <property type="entry name" value="flgF"/>
    <property type="match status" value="1"/>
</dbReference>
<dbReference type="PANTHER" id="PTHR30435:SF18">
    <property type="entry name" value="FLAGELLAR BASAL-BODY ROD PROTEIN FLGF"/>
    <property type="match status" value="1"/>
</dbReference>
<dbReference type="PANTHER" id="PTHR30435">
    <property type="entry name" value="FLAGELLAR PROTEIN"/>
    <property type="match status" value="1"/>
</dbReference>
<evidence type="ECO:0000259" key="7">
    <source>
        <dbReference type="Pfam" id="PF00460"/>
    </source>
</evidence>
<dbReference type="SUPFAM" id="SSF117143">
    <property type="entry name" value="Flagellar hook protein flgE"/>
    <property type="match status" value="1"/>
</dbReference>
<dbReference type="RefSeq" id="WP_050059446.1">
    <property type="nucleotide sequence ID" value="NZ_JACHEK010000005.1"/>
</dbReference>
<dbReference type="AlphaFoldDB" id="A0A841JZ82"/>
<comment type="similarity">
    <text evidence="2 6">Belongs to the flagella basal body rod proteins family.</text>
</comment>
<accession>A0A841JZ82</accession>
<evidence type="ECO:0000256" key="4">
    <source>
        <dbReference type="ARBA" id="ARBA00038560"/>
    </source>
</evidence>
<feature type="domain" description="Flagellar basal-body/hook protein C-terminal" evidence="8">
    <location>
        <begin position="194"/>
        <end position="234"/>
    </location>
</feature>
<comment type="subunit">
    <text evidence="4 6">The basal body constitutes a major portion of the flagellar organelle and consists of five rings (E,L,P,S, and M) mounted on a central rod. The rod consists of about 26 subunits of FlgG in the distal portion, and FlgB, FlgC and FlgF are thought to build up the proximal portion of the rod with about 6 subunits each.</text>
</comment>
<keyword evidence="10" id="KW-0966">Cell projection</keyword>
<organism evidence="10 11">
    <name type="scientific">Silvibacterium bohemicum</name>
    <dbReference type="NCBI Taxonomy" id="1577686"/>
    <lineage>
        <taxon>Bacteria</taxon>
        <taxon>Pseudomonadati</taxon>
        <taxon>Acidobacteriota</taxon>
        <taxon>Terriglobia</taxon>
        <taxon>Terriglobales</taxon>
        <taxon>Acidobacteriaceae</taxon>
        <taxon>Silvibacterium</taxon>
    </lineage>
</organism>
<comment type="caution">
    <text evidence="10">The sequence shown here is derived from an EMBL/GenBank/DDBJ whole genome shotgun (WGS) entry which is preliminary data.</text>
</comment>
<evidence type="ECO:0000256" key="2">
    <source>
        <dbReference type="ARBA" id="ARBA00009677"/>
    </source>
</evidence>
<keyword evidence="3 6" id="KW-0975">Bacterial flagellum</keyword>
<dbReference type="Pfam" id="PF06429">
    <property type="entry name" value="Flg_bbr_C"/>
    <property type="match status" value="1"/>
</dbReference>
<dbReference type="InterPro" id="IPR012836">
    <property type="entry name" value="FlgF"/>
</dbReference>
<keyword evidence="10" id="KW-0282">Flagellum</keyword>
<dbReference type="NCBIfam" id="TIGR03506">
    <property type="entry name" value="FlgEFG_subfam"/>
    <property type="match status" value="1"/>
</dbReference>
<proteinExistence type="inferred from homology"/>
<evidence type="ECO:0000256" key="1">
    <source>
        <dbReference type="ARBA" id="ARBA00004117"/>
    </source>
</evidence>
<name>A0A841JZ82_9BACT</name>
<evidence type="ECO:0000256" key="5">
    <source>
        <dbReference type="ARBA" id="ARBA00040228"/>
    </source>
</evidence>
<evidence type="ECO:0000313" key="11">
    <source>
        <dbReference type="Proteomes" id="UP000538666"/>
    </source>
</evidence>
<reference evidence="10 11" key="1">
    <citation type="submission" date="2020-08" db="EMBL/GenBank/DDBJ databases">
        <title>Genomic Encyclopedia of Type Strains, Phase IV (KMG-IV): sequencing the most valuable type-strain genomes for metagenomic binning, comparative biology and taxonomic classification.</title>
        <authorList>
            <person name="Goeker M."/>
        </authorList>
    </citation>
    <scope>NUCLEOTIDE SEQUENCE [LARGE SCALE GENOMIC DNA]</scope>
    <source>
        <strain evidence="10 11">DSM 103733</strain>
    </source>
</reference>
<dbReference type="InterPro" id="IPR020013">
    <property type="entry name" value="Flagellar_FlgE/F/G"/>
</dbReference>
<dbReference type="InterPro" id="IPR037925">
    <property type="entry name" value="FlgE/F/G-like"/>
</dbReference>
<feature type="domain" description="Flagellar basal body rod protein N-terminal" evidence="7">
    <location>
        <begin position="7"/>
        <end position="35"/>
    </location>
</feature>
<evidence type="ECO:0000313" key="10">
    <source>
        <dbReference type="EMBL" id="MBB6145019.1"/>
    </source>
</evidence>
<feature type="domain" description="Flagellar hook protein FlgE/F/G-like D1" evidence="9">
    <location>
        <begin position="88"/>
        <end position="150"/>
    </location>
</feature>
<evidence type="ECO:0000256" key="6">
    <source>
        <dbReference type="RuleBase" id="RU362116"/>
    </source>
</evidence>
<dbReference type="InterPro" id="IPR019776">
    <property type="entry name" value="Flagellar_basal_body_rod_CS"/>
</dbReference>
<keyword evidence="11" id="KW-1185">Reference proteome</keyword>
<keyword evidence="10" id="KW-0969">Cilium</keyword>